<name>A0A9D1DY60_9FIRM</name>
<dbReference type="PANTHER" id="PTHR35786">
    <property type="entry name" value="REDOX-SENSING TRANSCRIPTIONAL REPRESSOR REX"/>
    <property type="match status" value="1"/>
</dbReference>
<keyword evidence="1 7" id="KW-0963">Cytoplasm</keyword>
<accession>A0A9D1DY60</accession>
<dbReference type="InterPro" id="IPR003781">
    <property type="entry name" value="CoA-bd"/>
</dbReference>
<dbReference type="HAMAP" id="MF_01131">
    <property type="entry name" value="Rex"/>
    <property type="match status" value="1"/>
</dbReference>
<dbReference type="GO" id="GO:0005737">
    <property type="term" value="C:cytoplasm"/>
    <property type="evidence" value="ECO:0007669"/>
    <property type="project" value="UniProtKB-SubCell"/>
</dbReference>
<keyword evidence="2 7" id="KW-0678">Repressor</keyword>
<dbReference type="Gene3D" id="3.40.50.720">
    <property type="entry name" value="NAD(P)-binding Rossmann-like Domain"/>
    <property type="match status" value="1"/>
</dbReference>
<proteinExistence type="inferred from homology"/>
<evidence type="ECO:0000256" key="5">
    <source>
        <dbReference type="ARBA" id="ARBA00023125"/>
    </source>
</evidence>
<dbReference type="InterPro" id="IPR036390">
    <property type="entry name" value="WH_DNA-bd_sf"/>
</dbReference>
<dbReference type="NCBIfam" id="NF003995">
    <property type="entry name" value="PRK05472.2-4"/>
    <property type="match status" value="1"/>
</dbReference>
<dbReference type="EMBL" id="DVHA01000195">
    <property type="protein sequence ID" value="HIR61137.1"/>
    <property type="molecule type" value="Genomic_DNA"/>
</dbReference>
<dbReference type="Proteomes" id="UP000824241">
    <property type="component" value="Unassembled WGS sequence"/>
</dbReference>
<keyword evidence="3 7" id="KW-0805">Transcription regulation</keyword>
<comment type="caution">
    <text evidence="9">The sequence shown here is derived from an EMBL/GenBank/DDBJ whole genome shotgun (WGS) entry which is preliminary data.</text>
</comment>
<evidence type="ECO:0000313" key="10">
    <source>
        <dbReference type="Proteomes" id="UP000824241"/>
    </source>
</evidence>
<comment type="similarity">
    <text evidence="7">Belongs to the transcriptional regulatory Rex family.</text>
</comment>
<dbReference type="Pfam" id="PF06971">
    <property type="entry name" value="Put_DNA-bind_N"/>
    <property type="match status" value="1"/>
</dbReference>
<dbReference type="NCBIfam" id="NF003994">
    <property type="entry name" value="PRK05472.2-3"/>
    <property type="match status" value="1"/>
</dbReference>
<evidence type="ECO:0000256" key="1">
    <source>
        <dbReference type="ARBA" id="ARBA00022490"/>
    </source>
</evidence>
<dbReference type="NCBIfam" id="NF003996">
    <property type="entry name" value="PRK05472.2-5"/>
    <property type="match status" value="1"/>
</dbReference>
<dbReference type="AlphaFoldDB" id="A0A9D1DY60"/>
<evidence type="ECO:0000256" key="7">
    <source>
        <dbReference type="HAMAP-Rule" id="MF_01131"/>
    </source>
</evidence>
<keyword evidence="6 7" id="KW-0804">Transcription</keyword>
<comment type="subunit">
    <text evidence="7">Homodimer.</text>
</comment>
<dbReference type="SMART" id="SM00881">
    <property type="entry name" value="CoA_binding"/>
    <property type="match status" value="1"/>
</dbReference>
<dbReference type="InterPro" id="IPR022876">
    <property type="entry name" value="Tscrpt_rep_Rex"/>
</dbReference>
<dbReference type="Pfam" id="PF02629">
    <property type="entry name" value="CoA_binding"/>
    <property type="match status" value="1"/>
</dbReference>
<reference evidence="9" key="2">
    <citation type="journal article" date="2021" name="PeerJ">
        <title>Extensive microbial diversity within the chicken gut microbiome revealed by metagenomics and culture.</title>
        <authorList>
            <person name="Gilroy R."/>
            <person name="Ravi A."/>
            <person name="Getino M."/>
            <person name="Pursley I."/>
            <person name="Horton D.L."/>
            <person name="Alikhan N.F."/>
            <person name="Baker D."/>
            <person name="Gharbi K."/>
            <person name="Hall N."/>
            <person name="Watson M."/>
            <person name="Adriaenssens E.M."/>
            <person name="Foster-Nyarko E."/>
            <person name="Jarju S."/>
            <person name="Secka A."/>
            <person name="Antonio M."/>
            <person name="Oren A."/>
            <person name="Chaudhuri R.R."/>
            <person name="La Ragione R."/>
            <person name="Hildebrand F."/>
            <person name="Pallen M.J."/>
        </authorList>
    </citation>
    <scope>NUCLEOTIDE SEQUENCE</scope>
    <source>
        <strain evidence="9">CHK189-12415</strain>
    </source>
</reference>
<dbReference type="GO" id="GO:0051775">
    <property type="term" value="P:response to redox state"/>
    <property type="evidence" value="ECO:0007669"/>
    <property type="project" value="InterPro"/>
</dbReference>
<comment type="function">
    <text evidence="7">Modulates transcription in response to changes in cellular NADH/NAD(+) redox state.</text>
</comment>
<evidence type="ECO:0000256" key="3">
    <source>
        <dbReference type="ARBA" id="ARBA00023015"/>
    </source>
</evidence>
<feature type="DNA-binding region" description="H-T-H motif" evidence="7">
    <location>
        <begin position="16"/>
        <end position="55"/>
    </location>
</feature>
<protein>
    <recommendedName>
        <fullName evidence="7">Redox-sensing transcriptional repressor Rex</fullName>
    </recommendedName>
</protein>
<dbReference type="SUPFAM" id="SSF46785">
    <property type="entry name" value="Winged helix' DNA-binding domain"/>
    <property type="match status" value="1"/>
</dbReference>
<feature type="domain" description="CoA-binding" evidence="8">
    <location>
        <begin position="79"/>
        <end position="180"/>
    </location>
</feature>
<dbReference type="InterPro" id="IPR009718">
    <property type="entry name" value="Rex_DNA-bd_C_dom"/>
</dbReference>
<comment type="subcellular location">
    <subcellularLocation>
        <location evidence="7">Cytoplasm</location>
    </subcellularLocation>
</comment>
<feature type="binding site" evidence="7">
    <location>
        <begin position="90"/>
        <end position="95"/>
    </location>
    <ligand>
        <name>NAD(+)</name>
        <dbReference type="ChEBI" id="CHEBI:57540"/>
    </ligand>
</feature>
<evidence type="ECO:0000259" key="8">
    <source>
        <dbReference type="SMART" id="SM00881"/>
    </source>
</evidence>
<dbReference type="Gene3D" id="1.10.10.10">
    <property type="entry name" value="Winged helix-like DNA-binding domain superfamily/Winged helix DNA-binding domain"/>
    <property type="match status" value="1"/>
</dbReference>
<dbReference type="GO" id="GO:0003677">
    <property type="term" value="F:DNA binding"/>
    <property type="evidence" value="ECO:0007669"/>
    <property type="project" value="UniProtKB-UniRule"/>
</dbReference>
<keyword evidence="5 7" id="KW-0238">DNA-binding</keyword>
<evidence type="ECO:0000256" key="4">
    <source>
        <dbReference type="ARBA" id="ARBA00023027"/>
    </source>
</evidence>
<keyword evidence="4 7" id="KW-0520">NAD</keyword>
<gene>
    <name evidence="7" type="primary">rex</name>
    <name evidence="9" type="ORF">IAB37_06150</name>
</gene>
<reference evidence="9" key="1">
    <citation type="submission" date="2020-10" db="EMBL/GenBank/DDBJ databases">
        <authorList>
            <person name="Gilroy R."/>
        </authorList>
    </citation>
    <scope>NUCLEOTIDE SEQUENCE</scope>
    <source>
        <strain evidence="9">CHK189-12415</strain>
    </source>
</reference>
<sequence length="219" mass="24116">MAKGTVSASVIRRLPRYHRFLRELADSGVVRISSGDLAAKMGLTASQIRQDLNCFGGFGQQGYGYNVQSLYEEIGKILGLGTHRRAILIGAGNLGRAIAQHMDFLSRGFELSAIFDLKPDLIGRQIAGVTIQNVTALYDFCKRVRPTVAILCIPKEAAIKLSRDLISLGIKGFWNFSHYDLTLDYEGIVVENVHLGDSLSILCYRLHEMEQGEPGTAKT</sequence>
<dbReference type="PANTHER" id="PTHR35786:SF1">
    <property type="entry name" value="REDOX-SENSING TRANSCRIPTIONAL REPRESSOR REX 1"/>
    <property type="match status" value="1"/>
</dbReference>
<dbReference type="GO" id="GO:0003700">
    <property type="term" value="F:DNA-binding transcription factor activity"/>
    <property type="evidence" value="ECO:0007669"/>
    <property type="project" value="UniProtKB-UniRule"/>
</dbReference>
<evidence type="ECO:0000256" key="6">
    <source>
        <dbReference type="ARBA" id="ARBA00023163"/>
    </source>
</evidence>
<dbReference type="InterPro" id="IPR036291">
    <property type="entry name" value="NAD(P)-bd_dom_sf"/>
</dbReference>
<organism evidence="9 10">
    <name type="scientific">Candidatus Faecivivens stercoravium</name>
    <dbReference type="NCBI Taxonomy" id="2840803"/>
    <lineage>
        <taxon>Bacteria</taxon>
        <taxon>Bacillati</taxon>
        <taxon>Bacillota</taxon>
        <taxon>Clostridia</taxon>
        <taxon>Eubacteriales</taxon>
        <taxon>Oscillospiraceae</taxon>
        <taxon>Oscillospiraceae incertae sedis</taxon>
        <taxon>Candidatus Faecivivens</taxon>
    </lineage>
</organism>
<dbReference type="InterPro" id="IPR036388">
    <property type="entry name" value="WH-like_DNA-bd_sf"/>
</dbReference>
<dbReference type="NCBIfam" id="NF003990">
    <property type="entry name" value="PRK05472.1-4"/>
    <property type="match status" value="1"/>
</dbReference>
<evidence type="ECO:0000313" key="9">
    <source>
        <dbReference type="EMBL" id="HIR61137.1"/>
    </source>
</evidence>
<evidence type="ECO:0000256" key="2">
    <source>
        <dbReference type="ARBA" id="ARBA00022491"/>
    </source>
</evidence>
<dbReference type="SUPFAM" id="SSF51735">
    <property type="entry name" value="NAD(P)-binding Rossmann-fold domains"/>
    <property type="match status" value="1"/>
</dbReference>
<dbReference type="GO" id="GO:0045892">
    <property type="term" value="P:negative regulation of DNA-templated transcription"/>
    <property type="evidence" value="ECO:0007669"/>
    <property type="project" value="InterPro"/>
</dbReference>